<accession>A0A1L7NEU9</accession>
<gene>
    <name evidence="2" type="ORF">KF715C_ch34280</name>
</gene>
<dbReference type="Proteomes" id="UP000218731">
    <property type="component" value="Chromosome 1"/>
</dbReference>
<feature type="coiled-coil region" evidence="1">
    <location>
        <begin position="6"/>
        <end position="62"/>
    </location>
</feature>
<dbReference type="EMBL" id="AP015029">
    <property type="protein sequence ID" value="BAW24001.1"/>
    <property type="molecule type" value="Genomic_DNA"/>
</dbReference>
<evidence type="ECO:0000256" key="1">
    <source>
        <dbReference type="SAM" id="Coils"/>
    </source>
</evidence>
<evidence type="ECO:0000313" key="2">
    <source>
        <dbReference type="EMBL" id="BAW24001.1"/>
    </source>
</evidence>
<dbReference type="AlphaFoldDB" id="A0A1L7NEU9"/>
<sequence length="62" mass="7162">MPLATILDLLQRRKELEQNLQLLFNRSCHWSRAVRVRGAATIENLTQQLFEITEQIASVRAA</sequence>
<proteinExistence type="predicted"/>
<protein>
    <submittedName>
        <fullName evidence="2">Uncharacterized protein</fullName>
    </submittedName>
</protein>
<organism evidence="2">
    <name type="scientific">Pseudomonas putida</name>
    <name type="common">Arthrobacter siderocapsulatus</name>
    <dbReference type="NCBI Taxonomy" id="303"/>
    <lineage>
        <taxon>Bacteria</taxon>
        <taxon>Pseudomonadati</taxon>
        <taxon>Pseudomonadota</taxon>
        <taxon>Gammaproteobacteria</taxon>
        <taxon>Pseudomonadales</taxon>
        <taxon>Pseudomonadaceae</taxon>
        <taxon>Pseudomonas</taxon>
    </lineage>
</organism>
<name>A0A1L7NEU9_PSEPU</name>
<dbReference type="RefSeq" id="WP_096426313.1">
    <property type="nucleotide sequence ID" value="NZ_AP015029.1"/>
</dbReference>
<reference evidence="2" key="1">
    <citation type="submission" date="2015-11" db="EMBL/GenBank/DDBJ databases">
        <title>Complete genome sequencing of a biphenyl-degrading bacterium, Pseudomonas putida KF715 (=NBRC110667).</title>
        <authorList>
            <person name="Suenaga H."/>
            <person name="Fujihara N."/>
            <person name="Watanabe T."/>
            <person name="Hirose J."/>
            <person name="Kimura N."/>
            <person name="Yamazoe A."/>
            <person name="Hosoyama A."/>
            <person name="Shimodaira J."/>
            <person name="Furukawa K."/>
        </authorList>
    </citation>
    <scope>NUCLEOTIDE SEQUENCE [LARGE SCALE GENOMIC DNA]</scope>
    <source>
        <strain evidence="2">KF715</strain>
    </source>
</reference>
<keyword evidence="1" id="KW-0175">Coiled coil</keyword>